<evidence type="ECO:0000313" key="6">
    <source>
        <dbReference type="EMBL" id="SHK52641.1"/>
    </source>
</evidence>
<dbReference type="Gene3D" id="1.10.10.10">
    <property type="entry name" value="Winged helix-like DNA-binding domain superfamily/Winged helix DNA-binding domain"/>
    <property type="match status" value="1"/>
</dbReference>
<evidence type="ECO:0000256" key="1">
    <source>
        <dbReference type="ARBA" id="ARBA00023015"/>
    </source>
</evidence>
<evidence type="ECO:0000256" key="2">
    <source>
        <dbReference type="ARBA" id="ARBA00023125"/>
    </source>
</evidence>
<dbReference type="PROSITE" id="PS51464">
    <property type="entry name" value="SIS"/>
    <property type="match status" value="1"/>
</dbReference>
<dbReference type="CDD" id="cd05013">
    <property type="entry name" value="SIS_RpiR"/>
    <property type="match status" value="1"/>
</dbReference>
<keyword evidence="1" id="KW-0805">Transcription regulation</keyword>
<dbReference type="PANTHER" id="PTHR30514">
    <property type="entry name" value="GLUCOKINASE"/>
    <property type="match status" value="1"/>
</dbReference>
<keyword evidence="3" id="KW-0804">Transcription</keyword>
<dbReference type="Proteomes" id="UP000184465">
    <property type="component" value="Unassembled WGS sequence"/>
</dbReference>
<keyword evidence="2" id="KW-0238">DNA-binding</keyword>
<dbReference type="STRING" id="1121301.SAMN02745912_03583"/>
<dbReference type="GO" id="GO:1901135">
    <property type="term" value="P:carbohydrate derivative metabolic process"/>
    <property type="evidence" value="ECO:0007669"/>
    <property type="project" value="InterPro"/>
</dbReference>
<feature type="domain" description="SIS" evidence="5">
    <location>
        <begin position="99"/>
        <end position="239"/>
    </location>
</feature>
<dbReference type="Pfam" id="PF01380">
    <property type="entry name" value="SIS"/>
    <property type="match status" value="1"/>
</dbReference>
<dbReference type="SUPFAM" id="SSF46689">
    <property type="entry name" value="Homeodomain-like"/>
    <property type="match status" value="1"/>
</dbReference>
<organism evidence="6 7">
    <name type="scientific">Paramaledivibacter caminithermalis (strain DSM 15212 / CIP 107654 / DViRD3)</name>
    <name type="common">Clostridium caminithermale</name>
    <dbReference type="NCBI Taxonomy" id="1121301"/>
    <lineage>
        <taxon>Bacteria</taxon>
        <taxon>Bacillati</taxon>
        <taxon>Bacillota</taxon>
        <taxon>Clostridia</taxon>
        <taxon>Peptostreptococcales</taxon>
        <taxon>Caminicellaceae</taxon>
        <taxon>Paramaledivibacter</taxon>
    </lineage>
</organism>
<dbReference type="Pfam" id="PF01418">
    <property type="entry name" value="HTH_6"/>
    <property type="match status" value="1"/>
</dbReference>
<evidence type="ECO:0000259" key="4">
    <source>
        <dbReference type="PROSITE" id="PS51071"/>
    </source>
</evidence>
<evidence type="ECO:0000313" key="7">
    <source>
        <dbReference type="Proteomes" id="UP000184465"/>
    </source>
</evidence>
<dbReference type="SUPFAM" id="SSF53697">
    <property type="entry name" value="SIS domain"/>
    <property type="match status" value="1"/>
</dbReference>
<proteinExistence type="predicted"/>
<protein>
    <submittedName>
        <fullName evidence="6">Transcriptional regulator, RpiR family</fullName>
    </submittedName>
</protein>
<dbReference type="InterPro" id="IPR009057">
    <property type="entry name" value="Homeodomain-like_sf"/>
</dbReference>
<dbReference type="Gene3D" id="3.40.50.10490">
    <property type="entry name" value="Glucose-6-phosphate isomerase like protein, domain 1"/>
    <property type="match status" value="1"/>
</dbReference>
<accession>A0A1M6T6L4</accession>
<dbReference type="InterPro" id="IPR036388">
    <property type="entry name" value="WH-like_DNA-bd_sf"/>
</dbReference>
<dbReference type="PROSITE" id="PS51071">
    <property type="entry name" value="HTH_RPIR"/>
    <property type="match status" value="1"/>
</dbReference>
<gene>
    <name evidence="6" type="ORF">SAMN02745912_03583</name>
</gene>
<dbReference type="GO" id="GO:0003677">
    <property type="term" value="F:DNA binding"/>
    <property type="evidence" value="ECO:0007669"/>
    <property type="project" value="UniProtKB-KW"/>
</dbReference>
<dbReference type="GO" id="GO:0003700">
    <property type="term" value="F:DNA-binding transcription factor activity"/>
    <property type="evidence" value="ECO:0007669"/>
    <property type="project" value="InterPro"/>
</dbReference>
<dbReference type="InterPro" id="IPR035472">
    <property type="entry name" value="RpiR-like_SIS"/>
</dbReference>
<dbReference type="InterPro" id="IPR046348">
    <property type="entry name" value="SIS_dom_sf"/>
</dbReference>
<feature type="domain" description="HTH rpiR-type" evidence="4">
    <location>
        <begin position="1"/>
        <end position="52"/>
    </location>
</feature>
<dbReference type="GO" id="GO:0097367">
    <property type="term" value="F:carbohydrate derivative binding"/>
    <property type="evidence" value="ECO:0007669"/>
    <property type="project" value="InterPro"/>
</dbReference>
<dbReference type="InterPro" id="IPR000281">
    <property type="entry name" value="HTH_RpiR"/>
</dbReference>
<keyword evidence="7" id="KW-1185">Reference proteome</keyword>
<dbReference type="InterPro" id="IPR001347">
    <property type="entry name" value="SIS_dom"/>
</dbReference>
<dbReference type="AlphaFoldDB" id="A0A1M6T6L4"/>
<evidence type="ECO:0000256" key="3">
    <source>
        <dbReference type="ARBA" id="ARBA00023163"/>
    </source>
</evidence>
<sequence>MDNPVEVIELSIKKLAKKCNTSEATIIRFCRTLNLGGYQDLKIALSVDITQIEKKEKIIHDVIEADDNVKEILNKISVGNIKAIEDTKKVLNVDNLEEAIDAVNKAKSIYIFSAGASSVVALDAQYKFARINIPVVMYFDSHMQLTSCVHLTEKDVAIAISNSGRTKDVIKALSIAKEKGATTIAITQYGQSPVVKVSDITLFTANVENNFRSGAMASRIAQLNIIDSLFIGVACKRYDDVIRHLKVTREVVDAMKEN</sequence>
<dbReference type="PANTHER" id="PTHR30514:SF1">
    <property type="entry name" value="HTH-TYPE TRANSCRIPTIONAL REGULATOR HEXR-RELATED"/>
    <property type="match status" value="1"/>
</dbReference>
<name>A0A1M6T6L4_PARC5</name>
<reference evidence="6 7" key="1">
    <citation type="submission" date="2016-11" db="EMBL/GenBank/DDBJ databases">
        <authorList>
            <person name="Jaros S."/>
            <person name="Januszkiewicz K."/>
            <person name="Wedrychowicz H."/>
        </authorList>
    </citation>
    <scope>NUCLEOTIDE SEQUENCE [LARGE SCALE GENOMIC DNA]</scope>
    <source>
        <strain evidence="6 7">DSM 15212</strain>
    </source>
</reference>
<evidence type="ECO:0000259" key="5">
    <source>
        <dbReference type="PROSITE" id="PS51464"/>
    </source>
</evidence>
<dbReference type="EMBL" id="FRAG01000081">
    <property type="protein sequence ID" value="SHK52641.1"/>
    <property type="molecule type" value="Genomic_DNA"/>
</dbReference>
<dbReference type="InterPro" id="IPR047640">
    <property type="entry name" value="RpiR-like"/>
</dbReference>